<sequence>MEKNLGRGQRLKSVINDYQKKRPENLQDQLRKISSYEYTNESIERFCDELASNEAESKLFIIVISVVLGSYAPVLSKRIDHHPSGIFNAQSEIMRNYFKEFPSLGSQVSLGFERKSNATCCTGDIAKDGVDENTAKQSHHHVPSKATAHFTKDVTDSFSQSPRKPYRNAKGIGRGQRLRMVAESIPPPGATMGSDIERACGTDYTNQSIERFVKELTEKNESINSEK</sequence>
<reference evidence="1" key="2">
    <citation type="submission" date="2017-10" db="EMBL/GenBank/DDBJ databases">
        <title>Ladona fulva Genome sequencing and assembly.</title>
        <authorList>
            <person name="Murali S."/>
            <person name="Richards S."/>
            <person name="Bandaranaike D."/>
            <person name="Bellair M."/>
            <person name="Blankenburg K."/>
            <person name="Chao H."/>
            <person name="Dinh H."/>
            <person name="Doddapaneni H."/>
            <person name="Dugan-Rocha S."/>
            <person name="Elkadiri S."/>
            <person name="Gnanaolivu R."/>
            <person name="Hernandez B."/>
            <person name="Skinner E."/>
            <person name="Javaid M."/>
            <person name="Lee S."/>
            <person name="Li M."/>
            <person name="Ming W."/>
            <person name="Munidasa M."/>
            <person name="Muniz J."/>
            <person name="Nguyen L."/>
            <person name="Hughes D."/>
            <person name="Osuji N."/>
            <person name="Pu L.-L."/>
            <person name="Puazo M."/>
            <person name="Qu C."/>
            <person name="Quiroz J."/>
            <person name="Raj R."/>
            <person name="Weissenberger G."/>
            <person name="Xin Y."/>
            <person name="Zou X."/>
            <person name="Han Y."/>
            <person name="Worley K."/>
            <person name="Muzny D."/>
            <person name="Gibbs R."/>
        </authorList>
    </citation>
    <scope>NUCLEOTIDE SEQUENCE</scope>
    <source>
        <strain evidence="1">Sampled in the wild</strain>
    </source>
</reference>
<reference evidence="1" key="1">
    <citation type="submission" date="2013-04" db="EMBL/GenBank/DDBJ databases">
        <authorList>
            <person name="Qu J."/>
            <person name="Murali S.C."/>
            <person name="Bandaranaike D."/>
            <person name="Bellair M."/>
            <person name="Blankenburg K."/>
            <person name="Chao H."/>
            <person name="Dinh H."/>
            <person name="Doddapaneni H."/>
            <person name="Downs B."/>
            <person name="Dugan-Rocha S."/>
            <person name="Elkadiri S."/>
            <person name="Gnanaolivu R.D."/>
            <person name="Hernandez B."/>
            <person name="Javaid M."/>
            <person name="Jayaseelan J.C."/>
            <person name="Lee S."/>
            <person name="Li M."/>
            <person name="Ming W."/>
            <person name="Munidasa M."/>
            <person name="Muniz J."/>
            <person name="Nguyen L."/>
            <person name="Ongeri F."/>
            <person name="Osuji N."/>
            <person name="Pu L.-L."/>
            <person name="Puazo M."/>
            <person name="Qu C."/>
            <person name="Quiroz J."/>
            <person name="Raj R."/>
            <person name="Weissenberger G."/>
            <person name="Xin Y."/>
            <person name="Zou X."/>
            <person name="Han Y."/>
            <person name="Richards S."/>
            <person name="Worley K."/>
            <person name="Muzny D."/>
            <person name="Gibbs R."/>
        </authorList>
    </citation>
    <scope>NUCLEOTIDE SEQUENCE</scope>
    <source>
        <strain evidence="1">Sampled in the wild</strain>
    </source>
</reference>
<name>A0A8K0JY33_LADFU</name>
<keyword evidence="2" id="KW-1185">Reference proteome</keyword>
<gene>
    <name evidence="1" type="ORF">J437_LFUL002993</name>
</gene>
<proteinExistence type="predicted"/>
<accession>A0A8K0JY33</accession>
<evidence type="ECO:0000313" key="1">
    <source>
        <dbReference type="EMBL" id="KAG8222373.1"/>
    </source>
</evidence>
<comment type="caution">
    <text evidence="1">The sequence shown here is derived from an EMBL/GenBank/DDBJ whole genome shotgun (WGS) entry which is preliminary data.</text>
</comment>
<dbReference type="AlphaFoldDB" id="A0A8K0JY33"/>
<organism evidence="1 2">
    <name type="scientific">Ladona fulva</name>
    <name type="common">Scarce chaser dragonfly</name>
    <name type="synonym">Libellula fulva</name>
    <dbReference type="NCBI Taxonomy" id="123851"/>
    <lineage>
        <taxon>Eukaryota</taxon>
        <taxon>Metazoa</taxon>
        <taxon>Ecdysozoa</taxon>
        <taxon>Arthropoda</taxon>
        <taxon>Hexapoda</taxon>
        <taxon>Insecta</taxon>
        <taxon>Pterygota</taxon>
        <taxon>Palaeoptera</taxon>
        <taxon>Odonata</taxon>
        <taxon>Epiprocta</taxon>
        <taxon>Anisoptera</taxon>
        <taxon>Libelluloidea</taxon>
        <taxon>Libellulidae</taxon>
        <taxon>Ladona</taxon>
    </lineage>
</organism>
<dbReference type="Proteomes" id="UP000792457">
    <property type="component" value="Unassembled WGS sequence"/>
</dbReference>
<evidence type="ECO:0000313" key="2">
    <source>
        <dbReference type="Proteomes" id="UP000792457"/>
    </source>
</evidence>
<dbReference type="EMBL" id="KZ308132">
    <property type="protein sequence ID" value="KAG8222373.1"/>
    <property type="molecule type" value="Genomic_DNA"/>
</dbReference>
<protein>
    <submittedName>
        <fullName evidence="1">Uncharacterized protein</fullName>
    </submittedName>
</protein>